<protein>
    <recommendedName>
        <fullName evidence="3">Ankyrin repeat domain-containing protein</fullName>
    </recommendedName>
</protein>
<evidence type="ECO:0008006" key="3">
    <source>
        <dbReference type="Google" id="ProtNLM"/>
    </source>
</evidence>
<organism evidence="1 2">
    <name type="scientific">Tribonema minus</name>
    <dbReference type="NCBI Taxonomy" id="303371"/>
    <lineage>
        <taxon>Eukaryota</taxon>
        <taxon>Sar</taxon>
        <taxon>Stramenopiles</taxon>
        <taxon>Ochrophyta</taxon>
        <taxon>PX clade</taxon>
        <taxon>Xanthophyceae</taxon>
        <taxon>Tribonematales</taxon>
        <taxon>Tribonemataceae</taxon>
        <taxon>Tribonema</taxon>
    </lineage>
</organism>
<evidence type="ECO:0000313" key="2">
    <source>
        <dbReference type="Proteomes" id="UP000664859"/>
    </source>
</evidence>
<dbReference type="OrthoDB" id="2163551at2759"/>
<name>A0A835YME4_9STRA</name>
<keyword evidence="2" id="KW-1185">Reference proteome</keyword>
<dbReference type="InterPro" id="IPR036770">
    <property type="entry name" value="Ankyrin_rpt-contain_sf"/>
</dbReference>
<sequence length="307" mass="32964">MAANPILSVAADILAFLPPTVMTRSTCHAFLDILEHGPAPRKHQTVAADAVGSTNLVMWAVQHGMDPAVAQTSRSTEVLQWLRQVGSAWDARTCSLAAGGGHLAVLQWARAHGCSWDNKTCTEAAGNGQLEVLQWAHANGCPWGEDTCSVAARGGHLAALQWARANGCPWNADTCSSAAGGGHLHVSQWARANGCPWDADTYKGAARGGHSHVLEWARANGCPWDEGACSHAAESGPPRPAMDARKWGPLGQEDLQQRYAQGFGAEDLDKVQGIDRFPDVAADAVQQQQQRLLLRQQQQLLHWQQSL</sequence>
<dbReference type="AlphaFoldDB" id="A0A835YME4"/>
<evidence type="ECO:0000313" key="1">
    <source>
        <dbReference type="EMBL" id="KAG5178141.1"/>
    </source>
</evidence>
<dbReference type="Gene3D" id="1.25.40.20">
    <property type="entry name" value="Ankyrin repeat-containing domain"/>
    <property type="match status" value="1"/>
</dbReference>
<reference evidence="1" key="1">
    <citation type="submission" date="2021-02" db="EMBL/GenBank/DDBJ databases">
        <title>First Annotated Genome of the Yellow-green Alga Tribonema minus.</title>
        <authorList>
            <person name="Mahan K.M."/>
        </authorList>
    </citation>
    <scope>NUCLEOTIDE SEQUENCE</scope>
    <source>
        <strain evidence="1">UTEX B ZZ1240</strain>
    </source>
</reference>
<dbReference type="EMBL" id="JAFCMP010000517">
    <property type="protein sequence ID" value="KAG5178141.1"/>
    <property type="molecule type" value="Genomic_DNA"/>
</dbReference>
<dbReference type="InterPro" id="IPR052050">
    <property type="entry name" value="SecEffector_AnkRepeat"/>
</dbReference>
<accession>A0A835YME4</accession>
<comment type="caution">
    <text evidence="1">The sequence shown here is derived from an EMBL/GenBank/DDBJ whole genome shotgun (WGS) entry which is preliminary data.</text>
</comment>
<gene>
    <name evidence="1" type="ORF">JKP88DRAFT_281260</name>
</gene>
<proteinExistence type="predicted"/>
<dbReference type="PANTHER" id="PTHR46586:SF3">
    <property type="entry name" value="ANKYRIN REPEAT-CONTAINING PROTEIN"/>
    <property type="match status" value="1"/>
</dbReference>
<dbReference type="SUPFAM" id="SSF140860">
    <property type="entry name" value="Pseudo ankyrin repeat-like"/>
    <property type="match status" value="1"/>
</dbReference>
<dbReference type="PANTHER" id="PTHR46586">
    <property type="entry name" value="ANKYRIN REPEAT-CONTAINING PROTEIN"/>
    <property type="match status" value="1"/>
</dbReference>
<dbReference type="Proteomes" id="UP000664859">
    <property type="component" value="Unassembled WGS sequence"/>
</dbReference>